<dbReference type="Gene3D" id="3.30.70.1320">
    <property type="entry name" value="Multidrug efflux transporter AcrB pore domain like"/>
    <property type="match status" value="1"/>
</dbReference>
<feature type="transmembrane region" description="Helical" evidence="1">
    <location>
        <begin position="969"/>
        <end position="990"/>
    </location>
</feature>
<dbReference type="SUPFAM" id="SSF82866">
    <property type="entry name" value="Multidrug efflux transporter AcrB transmembrane domain"/>
    <property type="match status" value="2"/>
</dbReference>
<feature type="transmembrane region" description="Helical" evidence="1">
    <location>
        <begin position="449"/>
        <end position="468"/>
    </location>
</feature>
<dbReference type="Gene3D" id="3.30.70.1440">
    <property type="entry name" value="Multidrug efflux transporter AcrB pore domain"/>
    <property type="match status" value="1"/>
</dbReference>
<dbReference type="Pfam" id="PF00873">
    <property type="entry name" value="ACR_tran"/>
    <property type="match status" value="1"/>
</dbReference>
<name>A0ABQ1H6C6_9SPHN</name>
<gene>
    <name evidence="2" type="ORF">GCM10011395_31440</name>
</gene>
<feature type="transmembrane region" description="Helical" evidence="1">
    <location>
        <begin position="12"/>
        <end position="35"/>
    </location>
</feature>
<dbReference type="SUPFAM" id="SSF82714">
    <property type="entry name" value="Multidrug efflux transporter AcrB TolC docking domain, DN and DC subdomains"/>
    <property type="match status" value="2"/>
</dbReference>
<dbReference type="PANTHER" id="PTHR32063">
    <property type="match status" value="1"/>
</dbReference>
<feature type="transmembrane region" description="Helical" evidence="1">
    <location>
        <begin position="538"/>
        <end position="557"/>
    </location>
</feature>
<keyword evidence="1" id="KW-1133">Transmembrane helix</keyword>
<reference evidence="3" key="1">
    <citation type="journal article" date="2019" name="Int. J. Syst. Evol. Microbiol.">
        <title>The Global Catalogue of Microorganisms (GCM) 10K type strain sequencing project: providing services to taxonomists for standard genome sequencing and annotation.</title>
        <authorList>
            <consortium name="The Broad Institute Genomics Platform"/>
            <consortium name="The Broad Institute Genome Sequencing Center for Infectious Disease"/>
            <person name="Wu L."/>
            <person name="Ma J."/>
        </authorList>
    </citation>
    <scope>NUCLEOTIDE SEQUENCE [LARGE SCALE GENOMIC DNA]</scope>
    <source>
        <strain evidence="3">CGMCC 1.10106</strain>
    </source>
</reference>
<feature type="transmembrane region" description="Helical" evidence="1">
    <location>
        <begin position="474"/>
        <end position="496"/>
    </location>
</feature>
<dbReference type="EMBL" id="BMDW01000024">
    <property type="protein sequence ID" value="GGA58877.1"/>
    <property type="molecule type" value="Genomic_DNA"/>
</dbReference>
<feature type="transmembrane region" description="Helical" evidence="1">
    <location>
        <begin position="346"/>
        <end position="362"/>
    </location>
</feature>
<dbReference type="Gene3D" id="1.20.1640.10">
    <property type="entry name" value="Multidrug efflux transporter AcrB transmembrane domain"/>
    <property type="match status" value="2"/>
</dbReference>
<dbReference type="Gene3D" id="3.30.2090.10">
    <property type="entry name" value="Multidrug efflux transporter AcrB TolC docking domain, DN and DC subdomains"/>
    <property type="match status" value="2"/>
</dbReference>
<comment type="caution">
    <text evidence="2">The sequence shown here is derived from an EMBL/GenBank/DDBJ whole genome shotgun (WGS) entry which is preliminary data.</text>
</comment>
<feature type="transmembrane region" description="Helical" evidence="1">
    <location>
        <begin position="368"/>
        <end position="386"/>
    </location>
</feature>
<feature type="transmembrane region" description="Helical" evidence="1">
    <location>
        <begin position="1002"/>
        <end position="1027"/>
    </location>
</feature>
<dbReference type="PANTHER" id="PTHR32063:SF4">
    <property type="entry name" value="SLR6043 PROTEIN"/>
    <property type="match status" value="1"/>
</dbReference>
<evidence type="ECO:0000313" key="3">
    <source>
        <dbReference type="Proteomes" id="UP000618591"/>
    </source>
</evidence>
<evidence type="ECO:0000256" key="1">
    <source>
        <dbReference type="SAM" id="Phobius"/>
    </source>
</evidence>
<dbReference type="InterPro" id="IPR001036">
    <property type="entry name" value="Acrflvin-R"/>
</dbReference>
<keyword evidence="1" id="KW-0472">Membrane</keyword>
<proteinExistence type="predicted"/>
<feature type="transmembrane region" description="Helical" evidence="1">
    <location>
        <begin position="919"/>
        <end position="935"/>
    </location>
</feature>
<organism evidence="2 3">
    <name type="scientific">Sphingomonas psychrolutea</name>
    <dbReference type="NCBI Taxonomy" id="1259676"/>
    <lineage>
        <taxon>Bacteria</taxon>
        <taxon>Pseudomonadati</taxon>
        <taxon>Pseudomonadota</taxon>
        <taxon>Alphaproteobacteria</taxon>
        <taxon>Sphingomonadales</taxon>
        <taxon>Sphingomonadaceae</taxon>
        <taxon>Sphingomonas</taxon>
    </lineage>
</organism>
<feature type="transmembrane region" description="Helical" evidence="1">
    <location>
        <begin position="869"/>
        <end position="887"/>
    </location>
</feature>
<dbReference type="InterPro" id="IPR027463">
    <property type="entry name" value="AcrB_DN_DC_subdom"/>
</dbReference>
<dbReference type="Proteomes" id="UP000618591">
    <property type="component" value="Unassembled WGS sequence"/>
</dbReference>
<keyword evidence="1" id="KW-0812">Transmembrane</keyword>
<dbReference type="RefSeq" id="WP_188449167.1">
    <property type="nucleotide sequence ID" value="NZ_BMDW01000024.1"/>
</dbReference>
<accession>A0ABQ1H6C6</accession>
<evidence type="ECO:0000313" key="2">
    <source>
        <dbReference type="EMBL" id="GGA58877.1"/>
    </source>
</evidence>
<keyword evidence="3" id="KW-1185">Reference proteome</keyword>
<sequence>MEHSKGPQAALIGFAVRFRGIVVALACLLVAYGVLSLQRAEYGVYPEFAPPQVGIQTEAPGLSPEQVELLVTRPIEAVVTGLPGIHAVRSNSIQGLSAITLVFAPGSDIYLDRQLASERLASAAQSLPQGVAAPTLTPLTTSTSTILVFGLTSERQSLMALHTTAEWTIRRSLLAVPGVADATVFGGETRSIQIQIHPDRLLRYGVATNDVLSAARNATGLRGAGVIDTKNQRIVLASEGQVLDPQGLARTIVSSSPTGRVTLGDVADVVEAPEPPIGAAGIMGKPGVIINIAQQYGADTLTVTRAVDATLADLKPALAAQGIVLHENLFRPANFIGTALSNIQHSLLLGGILVVVVLFLFLFNLRTAAIACTAIPLSLLTATLLLSRFGITLNTMTLGGLAIAIGEVVDDAVIGVENIVRRLRENRSLDAPRPRANVVIDAVFEVRSAVVYATLAVILVFLPVIALSGLAGRLFAPLGIAYILAVLASLLVALTVTPALGMMWLSGQHHETDDPPVSRFSRKRYEALLAPIIGRTKAVIIGATVLILVGCAALPFFSTSFIPELKEGHFILHMSAAPGTSLDQSLDLGARVTQALRRIPEVRSVSQRVGRAQKSDDIWGPHYSEFDIDLVPLGGEESEAVQGRINKALSGFAGANMSLKTFLTERVEETLSGTTAPVAVNIYGDNLDTLDAKAAQIAAILKGIPGAADVQLLAPPGLPQLGIKLRPANLQRWGLNPVEVLDAVSTAYQGNIVGQVYEGDRAFNVIALIDRVNRDDPSSIGTLPIRTPGGTFVPLSQLADIVPSSGRYLVRHEGARRVQTITANVADSDVAGFVAAAKARIAANVKLPAGTYVAFAGTAQAQADARRELLVNTLIAAVGIILLLSVVTRNWRNLLLVLANLPFAMVGGVLAVLLTGGQLSLGALIGFVTLAGITLRNSIMMISHFEHLVAIDGRDWNAATAMEGASDRLVPIVMTSLVTALGLLPLAVGMGDPGREVEGPMAVVILGGLMTSMVLNLLALPTLALAFGRFGPEQNKVAQA</sequence>
<dbReference type="PRINTS" id="PR00702">
    <property type="entry name" value="ACRIFLAVINRP"/>
</dbReference>
<protein>
    <submittedName>
        <fullName evidence="2">Cation transporter</fullName>
    </submittedName>
</protein>
<dbReference type="Gene3D" id="3.30.70.1430">
    <property type="entry name" value="Multidrug efflux transporter AcrB pore domain"/>
    <property type="match status" value="2"/>
</dbReference>
<dbReference type="SUPFAM" id="SSF82693">
    <property type="entry name" value="Multidrug efflux transporter AcrB pore domain, PN1, PN2, PC1 and PC2 subdomains"/>
    <property type="match status" value="2"/>
</dbReference>